<proteinExistence type="predicted"/>
<organism evidence="1 2">
    <name type="scientific">Candidatus Colwellbacteria bacterium GWA2_46_10</name>
    <dbReference type="NCBI Taxonomy" id="1797684"/>
    <lineage>
        <taxon>Bacteria</taxon>
        <taxon>Candidatus Colwelliibacteriota</taxon>
    </lineage>
</organism>
<protein>
    <submittedName>
        <fullName evidence="1">Uncharacterized protein</fullName>
    </submittedName>
</protein>
<accession>A0A1G1YZC9</accession>
<evidence type="ECO:0000313" key="1">
    <source>
        <dbReference type="EMBL" id="OGY56757.1"/>
    </source>
</evidence>
<gene>
    <name evidence="1" type="ORF">A2119_01815</name>
</gene>
<name>A0A1G1YZC9_9BACT</name>
<evidence type="ECO:0000313" key="2">
    <source>
        <dbReference type="Proteomes" id="UP000178179"/>
    </source>
</evidence>
<dbReference type="Proteomes" id="UP000178179">
    <property type="component" value="Unassembled WGS sequence"/>
</dbReference>
<reference evidence="1 2" key="1">
    <citation type="journal article" date="2016" name="Nat. Commun.">
        <title>Thousands of microbial genomes shed light on interconnected biogeochemical processes in an aquifer system.</title>
        <authorList>
            <person name="Anantharaman K."/>
            <person name="Brown C.T."/>
            <person name="Hug L.A."/>
            <person name="Sharon I."/>
            <person name="Castelle C.J."/>
            <person name="Probst A.J."/>
            <person name="Thomas B.C."/>
            <person name="Singh A."/>
            <person name="Wilkins M.J."/>
            <person name="Karaoz U."/>
            <person name="Brodie E.L."/>
            <person name="Williams K.H."/>
            <person name="Hubbard S.S."/>
            <person name="Banfield J.F."/>
        </authorList>
    </citation>
    <scope>NUCLEOTIDE SEQUENCE [LARGE SCALE GENOMIC DNA]</scope>
</reference>
<dbReference type="EMBL" id="MHIS01000008">
    <property type="protein sequence ID" value="OGY56757.1"/>
    <property type="molecule type" value="Genomic_DNA"/>
</dbReference>
<comment type="caution">
    <text evidence="1">The sequence shown here is derived from an EMBL/GenBank/DDBJ whole genome shotgun (WGS) entry which is preliminary data.</text>
</comment>
<dbReference type="AlphaFoldDB" id="A0A1G1YZC9"/>
<sequence length="103" mass="11991">MEFIPEQVHYEFKRGMYWTRISVKLDSGEGIILMCASKQYITDRYNVSGTIDERHVQRWLADALEEIKKEGKMIRVGGVYKKTYSFTPEGHANAEEFLRGITP</sequence>